<reference evidence="4 5" key="1">
    <citation type="submission" date="2016-11" db="EMBL/GenBank/DDBJ databases">
        <title>The macronuclear genome of Stentor coeruleus: a giant cell with tiny introns.</title>
        <authorList>
            <person name="Slabodnick M."/>
            <person name="Ruby J.G."/>
            <person name="Reiff S.B."/>
            <person name="Swart E.C."/>
            <person name="Gosai S."/>
            <person name="Prabakaran S."/>
            <person name="Witkowska E."/>
            <person name="Larue G.E."/>
            <person name="Fisher S."/>
            <person name="Freeman R.M."/>
            <person name="Gunawardena J."/>
            <person name="Chu W."/>
            <person name="Stover N.A."/>
            <person name="Gregory B.D."/>
            <person name="Nowacki M."/>
            <person name="Derisi J."/>
            <person name="Roy S.W."/>
            <person name="Marshall W.F."/>
            <person name="Sood P."/>
        </authorList>
    </citation>
    <scope>NUCLEOTIDE SEQUENCE [LARGE SCALE GENOMIC DNA]</scope>
    <source>
        <strain evidence="4">WM001</strain>
    </source>
</reference>
<gene>
    <name evidence="4" type="ORF">SteCoe_8498</name>
</gene>
<keyword evidence="5" id="KW-1185">Reference proteome</keyword>
<dbReference type="EMBL" id="MPUH01000127">
    <property type="protein sequence ID" value="OMJ89393.1"/>
    <property type="molecule type" value="Genomic_DNA"/>
</dbReference>
<dbReference type="InterPro" id="IPR021622">
    <property type="entry name" value="Afadin/alpha-actinin-bd"/>
</dbReference>
<dbReference type="OrthoDB" id="312015at2759"/>
<dbReference type="AlphaFoldDB" id="A0A1R2CK64"/>
<keyword evidence="2 3" id="KW-0175">Coiled coil</keyword>
<evidence type="ECO:0000313" key="4">
    <source>
        <dbReference type="EMBL" id="OMJ89393.1"/>
    </source>
</evidence>
<dbReference type="PANTHER" id="PTHR47057">
    <property type="entry name" value="AFADIN/ALPHA-ACTININ-BINDING"/>
    <property type="match status" value="1"/>
</dbReference>
<evidence type="ECO:0000256" key="2">
    <source>
        <dbReference type="ARBA" id="ARBA00023054"/>
    </source>
</evidence>
<dbReference type="Proteomes" id="UP000187209">
    <property type="component" value="Unassembled WGS sequence"/>
</dbReference>
<evidence type="ECO:0000256" key="1">
    <source>
        <dbReference type="ARBA" id="ARBA00009291"/>
    </source>
</evidence>
<dbReference type="Pfam" id="PF11559">
    <property type="entry name" value="ADIP"/>
    <property type="match status" value="1"/>
</dbReference>
<name>A0A1R2CK64_9CILI</name>
<protein>
    <submittedName>
        <fullName evidence="4">Uncharacterized protein</fullName>
    </submittedName>
</protein>
<sequence length="473" mass="55091">MNPRKDPLDNYLDLNHKLNFSQFNPSSEDPQYEIPTQAISNSIKHITSTLASYGFPPLGNLFSTDLSEINKTINSIYAILQQRQKDLSFRSEANEKIRTAESERNKLQQTLEKCQSQKTILESELIKVQNQLKTTNTKNKTEKDKLLAERDELKRENIKLLHKETQCLHEMKKKDTAYNKVQEQLRKTLGEKDLPFRNAIEIISPLHTSGPSLFGKNGDTEFSFMISRGFEENQNVLLLENKELRNVFELLQGELHEMMQQRKEAFQKRYVEELGENAPNFNEFEINPVKSDMLNMPFQKVSDEVVKVFQENMRVYQKFMDKADEVGLEIDGEGEGELNKIKCIADLKELLSIFYIENYRVMLKNQENLMQNSVLGSRVKAPDNVGVNASRLKVISENEVEKANRYLQEEFKKLECKQQEIEEHRHVVSETSSRLVEEKSLIAKQREHLQDERAKWEIALQTACKLNKELIEE</sequence>
<organism evidence="4 5">
    <name type="scientific">Stentor coeruleus</name>
    <dbReference type="NCBI Taxonomy" id="5963"/>
    <lineage>
        <taxon>Eukaryota</taxon>
        <taxon>Sar</taxon>
        <taxon>Alveolata</taxon>
        <taxon>Ciliophora</taxon>
        <taxon>Postciliodesmatophora</taxon>
        <taxon>Heterotrichea</taxon>
        <taxon>Heterotrichida</taxon>
        <taxon>Stentoridae</taxon>
        <taxon>Stentor</taxon>
    </lineage>
</organism>
<evidence type="ECO:0000256" key="3">
    <source>
        <dbReference type="SAM" id="Coils"/>
    </source>
</evidence>
<comment type="caution">
    <text evidence="4">The sequence shown here is derived from an EMBL/GenBank/DDBJ whole genome shotgun (WGS) entry which is preliminary data.</text>
</comment>
<proteinExistence type="inferred from homology"/>
<accession>A0A1R2CK64</accession>
<evidence type="ECO:0000313" key="5">
    <source>
        <dbReference type="Proteomes" id="UP000187209"/>
    </source>
</evidence>
<dbReference type="PANTHER" id="PTHR47057:SF1">
    <property type="entry name" value="AFADIN_ALPHA-ACTININ-BINDING PROTEIN"/>
    <property type="match status" value="1"/>
</dbReference>
<feature type="coiled-coil region" evidence="3">
    <location>
        <begin position="90"/>
        <end position="163"/>
    </location>
</feature>
<comment type="similarity">
    <text evidence="1">Belongs to the ADIP family.</text>
</comment>
<feature type="coiled-coil region" evidence="3">
    <location>
        <begin position="397"/>
        <end position="424"/>
    </location>
</feature>